<dbReference type="GO" id="GO:0043565">
    <property type="term" value="F:sequence-specific DNA binding"/>
    <property type="evidence" value="ECO:0007669"/>
    <property type="project" value="InterPro"/>
</dbReference>
<dbReference type="GO" id="GO:0043200">
    <property type="term" value="P:response to amino acid"/>
    <property type="evidence" value="ECO:0007669"/>
    <property type="project" value="TreeGrafter"/>
</dbReference>
<name>A0A383DAA1_9ZZZZ</name>
<dbReference type="InterPro" id="IPR036388">
    <property type="entry name" value="WH-like_DNA-bd_sf"/>
</dbReference>
<dbReference type="InterPro" id="IPR000485">
    <property type="entry name" value="AsnC-type_HTH_dom"/>
</dbReference>
<dbReference type="InterPro" id="IPR036390">
    <property type="entry name" value="WH_DNA-bd_sf"/>
</dbReference>
<reference evidence="2" key="1">
    <citation type="submission" date="2018-05" db="EMBL/GenBank/DDBJ databases">
        <authorList>
            <person name="Lanie J.A."/>
            <person name="Ng W.-L."/>
            <person name="Kazmierczak K.M."/>
            <person name="Andrzejewski T.M."/>
            <person name="Davidsen T.M."/>
            <person name="Wayne K.J."/>
            <person name="Tettelin H."/>
            <person name="Glass J.I."/>
            <person name="Rusch D."/>
            <person name="Podicherti R."/>
            <person name="Tsui H.-C.T."/>
            <person name="Winkler M.E."/>
        </authorList>
    </citation>
    <scope>NUCLEOTIDE SEQUENCE</scope>
</reference>
<evidence type="ECO:0000259" key="1">
    <source>
        <dbReference type="PROSITE" id="PS50956"/>
    </source>
</evidence>
<dbReference type="PANTHER" id="PTHR30154">
    <property type="entry name" value="LEUCINE-RESPONSIVE REGULATORY PROTEIN"/>
    <property type="match status" value="1"/>
</dbReference>
<dbReference type="AlphaFoldDB" id="A0A383DAA1"/>
<dbReference type="Gene3D" id="1.10.10.10">
    <property type="entry name" value="Winged helix-like DNA-binding domain superfamily/Winged helix DNA-binding domain"/>
    <property type="match status" value="1"/>
</dbReference>
<dbReference type="Pfam" id="PF13412">
    <property type="entry name" value="HTH_24"/>
    <property type="match status" value="1"/>
</dbReference>
<dbReference type="PANTHER" id="PTHR30154:SF34">
    <property type="entry name" value="TRANSCRIPTIONAL REGULATOR AZLB"/>
    <property type="match status" value="1"/>
</dbReference>
<dbReference type="PRINTS" id="PR00033">
    <property type="entry name" value="HTHASNC"/>
</dbReference>
<organism evidence="2">
    <name type="scientific">marine metagenome</name>
    <dbReference type="NCBI Taxonomy" id="408172"/>
    <lineage>
        <taxon>unclassified sequences</taxon>
        <taxon>metagenomes</taxon>
        <taxon>ecological metagenomes</taxon>
    </lineage>
</organism>
<protein>
    <recommendedName>
        <fullName evidence="1">HTH asnC-type domain-containing protein</fullName>
    </recommendedName>
</protein>
<feature type="non-terminal residue" evidence="2">
    <location>
        <position position="1"/>
    </location>
</feature>
<accession>A0A383DAA1</accession>
<feature type="non-terminal residue" evidence="2">
    <location>
        <position position="54"/>
    </location>
</feature>
<dbReference type="SUPFAM" id="SSF46785">
    <property type="entry name" value="Winged helix' DNA-binding domain"/>
    <property type="match status" value="1"/>
</dbReference>
<evidence type="ECO:0000313" key="2">
    <source>
        <dbReference type="EMBL" id="SVE41243.1"/>
    </source>
</evidence>
<feature type="domain" description="HTH asnC-type" evidence="1">
    <location>
        <begin position="2"/>
        <end position="54"/>
    </location>
</feature>
<dbReference type="GO" id="GO:0005829">
    <property type="term" value="C:cytosol"/>
    <property type="evidence" value="ECO:0007669"/>
    <property type="project" value="TreeGrafter"/>
</dbReference>
<gene>
    <name evidence="2" type="ORF">METZ01_LOCUS494097</name>
</gene>
<sequence length="54" mass="6208">VIDKIDEQIIKLMAKNGRIKLSDLAKQVNLSISPCQARLKKLEDQKYILGYHAR</sequence>
<dbReference type="PROSITE" id="PS50956">
    <property type="entry name" value="HTH_ASNC_2"/>
    <property type="match status" value="1"/>
</dbReference>
<proteinExistence type="predicted"/>
<dbReference type="EMBL" id="UINC01215523">
    <property type="protein sequence ID" value="SVE41243.1"/>
    <property type="molecule type" value="Genomic_DNA"/>
</dbReference>